<protein>
    <submittedName>
        <fullName evidence="5">Molybdate ABC transporter substrate-binding protein</fullName>
    </submittedName>
</protein>
<dbReference type="EMBL" id="JAUOZU010000001">
    <property type="protein sequence ID" value="MDO6962666.1"/>
    <property type="molecule type" value="Genomic_DNA"/>
</dbReference>
<dbReference type="Gene3D" id="3.40.190.10">
    <property type="entry name" value="Periplasmic binding protein-like II"/>
    <property type="match status" value="2"/>
</dbReference>
<dbReference type="NCBIfam" id="NF007958">
    <property type="entry name" value="PRK10677.1"/>
    <property type="match status" value="1"/>
</dbReference>
<evidence type="ECO:0000256" key="1">
    <source>
        <dbReference type="ARBA" id="ARBA00009175"/>
    </source>
</evidence>
<evidence type="ECO:0000313" key="5">
    <source>
        <dbReference type="EMBL" id="MDO6962666.1"/>
    </source>
</evidence>
<keyword evidence="2" id="KW-0479">Metal-binding</keyword>
<evidence type="ECO:0000313" key="6">
    <source>
        <dbReference type="Proteomes" id="UP001174932"/>
    </source>
</evidence>
<comment type="similarity">
    <text evidence="1">Belongs to the bacterial solute-binding protein ModA family.</text>
</comment>
<comment type="caution">
    <text evidence="5">The sequence shown here is derived from an EMBL/GenBank/DDBJ whole genome shotgun (WGS) entry which is preliminary data.</text>
</comment>
<evidence type="ECO:0000256" key="3">
    <source>
        <dbReference type="ARBA" id="ARBA00022729"/>
    </source>
</evidence>
<proteinExistence type="inferred from homology"/>
<dbReference type="PANTHER" id="PTHR30632">
    <property type="entry name" value="MOLYBDATE-BINDING PERIPLASMIC PROTEIN"/>
    <property type="match status" value="1"/>
</dbReference>
<keyword evidence="6" id="KW-1185">Reference proteome</keyword>
<evidence type="ECO:0000256" key="4">
    <source>
        <dbReference type="SAM" id="SignalP"/>
    </source>
</evidence>
<feature type="signal peptide" evidence="4">
    <location>
        <begin position="1"/>
        <end position="25"/>
    </location>
</feature>
<dbReference type="PANTHER" id="PTHR30632:SF17">
    <property type="entry name" value="MOLYBDATE-BINDING PROTEIN MODA"/>
    <property type="match status" value="1"/>
</dbReference>
<reference evidence="5" key="2">
    <citation type="submission" date="2023-07" db="EMBL/GenBank/DDBJ databases">
        <authorList>
            <person name="Shen H."/>
        </authorList>
    </citation>
    <scope>NUCLEOTIDE SEQUENCE</scope>
    <source>
        <strain evidence="5">TNR-22</strain>
    </source>
</reference>
<dbReference type="InterPro" id="IPR005950">
    <property type="entry name" value="ModA"/>
</dbReference>
<dbReference type="SUPFAM" id="SSF53850">
    <property type="entry name" value="Periplasmic binding protein-like II"/>
    <property type="match status" value="1"/>
</dbReference>
<sequence>MFRRSFILAMAAAATMGLSPIKAFADDATLTVFAAASMKGSLDKVAALFEKKTGTKVVISFAASSALAKQVEAGAPADVFLSADLKWMDYLVEKQLVKKESVVTLLGNRLVLVAAKDSTVALKIGKEFKLAETLGDGRLAMGEVKSVPAGKYGKEALEYYGVWKAVEPKVAGADNVRAALQLVSRGEAPLGIVYATDAKADASVKVVDTFGEESHKPIVYPVAPVAASANGATGGFVSFLKEPEAQAIFKDAGFTVLAGT</sequence>
<reference evidence="5" key="1">
    <citation type="journal article" date="2015" name="Int. J. Syst. Evol. Microbiol.">
        <title>Rhizobium alvei sp. nov., isolated from a freshwater river.</title>
        <authorList>
            <person name="Sheu S.Y."/>
            <person name="Huang H.W."/>
            <person name="Young C.C."/>
            <person name="Chen W.M."/>
        </authorList>
    </citation>
    <scope>NUCLEOTIDE SEQUENCE</scope>
    <source>
        <strain evidence="5">TNR-22</strain>
    </source>
</reference>
<organism evidence="5 6">
    <name type="scientific">Rhizobium alvei</name>
    <dbReference type="NCBI Taxonomy" id="1132659"/>
    <lineage>
        <taxon>Bacteria</taxon>
        <taxon>Pseudomonadati</taxon>
        <taxon>Pseudomonadota</taxon>
        <taxon>Alphaproteobacteria</taxon>
        <taxon>Hyphomicrobiales</taxon>
        <taxon>Rhizobiaceae</taxon>
        <taxon>Rhizobium/Agrobacterium group</taxon>
        <taxon>Rhizobium</taxon>
    </lineage>
</organism>
<gene>
    <name evidence="5" type="primary">modA</name>
    <name evidence="5" type="ORF">Q4481_01780</name>
</gene>
<dbReference type="RefSeq" id="WP_304374549.1">
    <property type="nucleotide sequence ID" value="NZ_JAUOZU010000001.1"/>
</dbReference>
<dbReference type="Proteomes" id="UP001174932">
    <property type="component" value="Unassembled WGS sequence"/>
</dbReference>
<dbReference type="NCBIfam" id="TIGR01256">
    <property type="entry name" value="modA"/>
    <property type="match status" value="1"/>
</dbReference>
<keyword evidence="3 4" id="KW-0732">Signal</keyword>
<name>A0ABT8YGC1_9HYPH</name>
<feature type="chain" id="PRO_5047257069" evidence="4">
    <location>
        <begin position="26"/>
        <end position="260"/>
    </location>
</feature>
<accession>A0ABT8YGC1</accession>
<dbReference type="Pfam" id="PF13531">
    <property type="entry name" value="SBP_bac_11"/>
    <property type="match status" value="1"/>
</dbReference>
<dbReference type="InterPro" id="IPR050682">
    <property type="entry name" value="ModA/WtpA"/>
</dbReference>
<dbReference type="PIRSF" id="PIRSF004846">
    <property type="entry name" value="ModA"/>
    <property type="match status" value="1"/>
</dbReference>
<dbReference type="CDD" id="cd13536">
    <property type="entry name" value="PBP2_EcModA"/>
    <property type="match status" value="1"/>
</dbReference>
<evidence type="ECO:0000256" key="2">
    <source>
        <dbReference type="ARBA" id="ARBA00022723"/>
    </source>
</evidence>